<dbReference type="EMBL" id="CAJVQC010027328">
    <property type="protein sequence ID" value="CAG8736108.1"/>
    <property type="molecule type" value="Genomic_DNA"/>
</dbReference>
<name>A0ACA9Q4C9_9GLOM</name>
<organism evidence="1 2">
    <name type="scientific">Racocetra persica</name>
    <dbReference type="NCBI Taxonomy" id="160502"/>
    <lineage>
        <taxon>Eukaryota</taxon>
        <taxon>Fungi</taxon>
        <taxon>Fungi incertae sedis</taxon>
        <taxon>Mucoromycota</taxon>
        <taxon>Glomeromycotina</taxon>
        <taxon>Glomeromycetes</taxon>
        <taxon>Diversisporales</taxon>
        <taxon>Gigasporaceae</taxon>
        <taxon>Racocetra</taxon>
    </lineage>
</organism>
<evidence type="ECO:0000313" key="2">
    <source>
        <dbReference type="Proteomes" id="UP000789920"/>
    </source>
</evidence>
<protein>
    <submittedName>
        <fullName evidence="1">4878_t:CDS:1</fullName>
    </submittedName>
</protein>
<feature type="non-terminal residue" evidence="1">
    <location>
        <position position="129"/>
    </location>
</feature>
<keyword evidence="2" id="KW-1185">Reference proteome</keyword>
<evidence type="ECO:0000313" key="1">
    <source>
        <dbReference type="EMBL" id="CAG8736108.1"/>
    </source>
</evidence>
<accession>A0ACA9Q4C9</accession>
<sequence>KEKKNNKEINERISYTKEAKLTNISKNSDKERTTNNESEIFKSYQRPMGVYDVSEKFTEADEVKRKENKAFGYSQKLAEKSIRRVMLLEQLILEVQESRFVDGFKNKAKTLRKRENLNGAKELVANNDK</sequence>
<feature type="non-terminal residue" evidence="1">
    <location>
        <position position="1"/>
    </location>
</feature>
<reference evidence="1" key="1">
    <citation type="submission" date="2021-06" db="EMBL/GenBank/DDBJ databases">
        <authorList>
            <person name="Kallberg Y."/>
            <person name="Tangrot J."/>
            <person name="Rosling A."/>
        </authorList>
    </citation>
    <scope>NUCLEOTIDE SEQUENCE</scope>
    <source>
        <strain evidence="1">MA461A</strain>
    </source>
</reference>
<proteinExistence type="predicted"/>
<gene>
    <name evidence="1" type="ORF">RPERSI_LOCUS12673</name>
</gene>
<comment type="caution">
    <text evidence="1">The sequence shown here is derived from an EMBL/GenBank/DDBJ whole genome shotgun (WGS) entry which is preliminary data.</text>
</comment>
<dbReference type="Proteomes" id="UP000789920">
    <property type="component" value="Unassembled WGS sequence"/>
</dbReference>